<comment type="pathway">
    <text evidence="1 7">Carbohydrate degradation; pentose phosphate pathway; D-ribulose 5-phosphate from D-glucose 6-phosphate (oxidative stage): step 1/3.</text>
</comment>
<comment type="caution">
    <text evidence="7">Lacks conserved residue(s) required for the propagation of feature annotation.</text>
</comment>
<feature type="binding site" evidence="7">
    <location>
        <position position="234"/>
    </location>
    <ligand>
        <name>substrate</name>
    </ligand>
</feature>
<dbReference type="Gene3D" id="3.40.50.720">
    <property type="entry name" value="NAD(P)-binding Rossmann-like Domain"/>
    <property type="match status" value="1"/>
</dbReference>
<dbReference type="GO" id="GO:0004345">
    <property type="term" value="F:glucose-6-phosphate dehydrogenase activity"/>
    <property type="evidence" value="ECO:0007669"/>
    <property type="project" value="UniProtKB-UniRule"/>
</dbReference>
<dbReference type="InterPro" id="IPR019796">
    <property type="entry name" value="G6P_DH_AS"/>
</dbReference>
<feature type="binding site" evidence="7">
    <location>
        <position position="177"/>
    </location>
    <ligand>
        <name>substrate</name>
    </ligand>
</feature>
<dbReference type="NCBIfam" id="TIGR00871">
    <property type="entry name" value="zwf"/>
    <property type="match status" value="1"/>
</dbReference>
<dbReference type="PRINTS" id="PR00079">
    <property type="entry name" value="G6PDHDRGNASE"/>
</dbReference>
<feature type="binding site" evidence="7">
    <location>
        <position position="50"/>
    </location>
    <ligand>
        <name>NADP(+)</name>
        <dbReference type="ChEBI" id="CHEBI:58349"/>
    </ligand>
</feature>
<evidence type="ECO:0000256" key="4">
    <source>
        <dbReference type="ARBA" id="ARBA00022857"/>
    </source>
</evidence>
<evidence type="ECO:0000256" key="2">
    <source>
        <dbReference type="ARBA" id="ARBA00009975"/>
    </source>
</evidence>
<dbReference type="InterPro" id="IPR001282">
    <property type="entry name" value="G6P_DH"/>
</dbReference>
<dbReference type="AlphaFoldDB" id="A0A099KBN1"/>
<feature type="domain" description="Glucose-6-phosphate dehydrogenase NAD-binding" evidence="8">
    <location>
        <begin position="13"/>
        <end position="186"/>
    </location>
</feature>
<dbReference type="Pfam" id="PF02781">
    <property type="entry name" value="G6PD_C"/>
    <property type="match status" value="1"/>
</dbReference>
<reference evidence="10 11" key="1">
    <citation type="submission" date="2014-08" db="EMBL/GenBank/DDBJ databases">
        <title>Genomic and Phenotypic Diversity of Colwellia psychrerythraea strains from Disparate Marine Basins.</title>
        <authorList>
            <person name="Techtmann S.M."/>
            <person name="Stelling S.C."/>
            <person name="Utturkar S.M."/>
            <person name="Alshibli N."/>
            <person name="Harris A."/>
            <person name="Brown S.D."/>
            <person name="Hazen T.C."/>
        </authorList>
    </citation>
    <scope>NUCLEOTIDE SEQUENCE [LARGE SCALE GENOMIC DNA]</scope>
    <source>
        <strain evidence="10 11">GAB14E</strain>
    </source>
</reference>
<comment type="catalytic activity">
    <reaction evidence="7">
        <text>D-glucose 6-phosphate + NADP(+) = 6-phospho-D-glucono-1,5-lactone + NADPH + H(+)</text>
        <dbReference type="Rhea" id="RHEA:15841"/>
        <dbReference type="ChEBI" id="CHEBI:15378"/>
        <dbReference type="ChEBI" id="CHEBI:57783"/>
        <dbReference type="ChEBI" id="CHEBI:57955"/>
        <dbReference type="ChEBI" id="CHEBI:58349"/>
        <dbReference type="ChEBI" id="CHEBI:61548"/>
        <dbReference type="EC" id="1.1.1.49"/>
    </reaction>
</comment>
<evidence type="ECO:0000256" key="6">
    <source>
        <dbReference type="ARBA" id="ARBA00023277"/>
    </source>
</evidence>
<feature type="binding site" evidence="7">
    <location>
        <position position="344"/>
    </location>
    <ligand>
        <name>substrate</name>
    </ligand>
</feature>
<dbReference type="HAMAP" id="MF_00966">
    <property type="entry name" value="G6PD"/>
    <property type="match status" value="1"/>
</dbReference>
<sequence length="489" mass="55336">MSKLNGQAASEIVIFGALGDLSRRKLLPALYQLEVCGLINKYSRIVGAARQDHSLEEFKNIVVENLNDFVKEKIDEQVLARFINRLVYQQLDFKDSSSFNHLGDALANGNDTRVYYFSTPPAIYGDICQGLAHASLINDADRVVMEKPIGHSLESSIAINNQVSDYFKENQTYRIDHYLGKETVLNLLVLRFANSLFTNNWDRNSIDHVQITVAESVGIEGRWGFYDEAGQLRDMVQNHLLQILSLLAMEPPADLSAESVRAEKLKVVKALKAINRDNIKDKVVRGQYSDGFLEGAPVPGYLNEEGANTNSNTETFVAIKAEIDNWRWKGVPFYLRTGKRMPKKHSEIVVHFKQQPHNIFKDSYSDLPANKLTIRLQPDEGVELQMMNKIPGIASQMNIQENKLDLSFSDTYGDERVVDAYERLMLEVLNGNQSLFVSRDEVEAAWIWADSIIESWKTTNETPKPYAAGSWGPVSSISLIARDDRQWVE</sequence>
<dbReference type="EC" id="1.1.1.49" evidence="7"/>
<dbReference type="SUPFAM" id="SSF55347">
    <property type="entry name" value="Glyceraldehyde-3-phosphate dehydrogenase-like, C-terminal domain"/>
    <property type="match status" value="1"/>
</dbReference>
<dbReference type="InterPro" id="IPR036291">
    <property type="entry name" value="NAD(P)-bd_dom_sf"/>
</dbReference>
<dbReference type="Proteomes" id="UP000029868">
    <property type="component" value="Unassembled WGS sequence"/>
</dbReference>
<dbReference type="GO" id="GO:0050661">
    <property type="term" value="F:NADP binding"/>
    <property type="evidence" value="ECO:0007669"/>
    <property type="project" value="UniProtKB-UniRule"/>
</dbReference>
<comment type="function">
    <text evidence="7">Catalyzes the oxidation of glucose 6-phosphate to 6-phosphogluconolactone.</text>
</comment>
<dbReference type="GO" id="GO:0005829">
    <property type="term" value="C:cytosol"/>
    <property type="evidence" value="ECO:0007669"/>
    <property type="project" value="TreeGrafter"/>
</dbReference>
<feature type="active site" description="Proton acceptor" evidence="7">
    <location>
        <position position="239"/>
    </location>
</feature>
<organism evidence="10 11">
    <name type="scientific">Colwellia psychrerythraea</name>
    <name type="common">Vibrio psychroerythus</name>
    <dbReference type="NCBI Taxonomy" id="28229"/>
    <lineage>
        <taxon>Bacteria</taxon>
        <taxon>Pseudomonadati</taxon>
        <taxon>Pseudomonadota</taxon>
        <taxon>Gammaproteobacteria</taxon>
        <taxon>Alteromonadales</taxon>
        <taxon>Colwelliaceae</taxon>
        <taxon>Colwellia</taxon>
    </lineage>
</organism>
<feature type="domain" description="Glucose-6-phosphate dehydrogenase C-terminal" evidence="9">
    <location>
        <begin position="188"/>
        <end position="487"/>
    </location>
</feature>
<keyword evidence="6 7" id="KW-0119">Carbohydrate metabolism</keyword>
<evidence type="ECO:0000259" key="8">
    <source>
        <dbReference type="Pfam" id="PF00479"/>
    </source>
</evidence>
<dbReference type="RefSeq" id="WP_033084295.1">
    <property type="nucleotide sequence ID" value="NZ_JQEC01000071.1"/>
</dbReference>
<dbReference type="UniPathway" id="UPA00115">
    <property type="reaction ID" value="UER00408"/>
</dbReference>
<dbReference type="SUPFAM" id="SSF51735">
    <property type="entry name" value="NAD(P)-binding Rossmann-fold domains"/>
    <property type="match status" value="1"/>
</dbReference>
<evidence type="ECO:0000256" key="1">
    <source>
        <dbReference type="ARBA" id="ARBA00004937"/>
    </source>
</evidence>
<proteinExistence type="inferred from homology"/>
<comment type="caution">
    <text evidence="10">The sequence shown here is derived from an EMBL/GenBank/DDBJ whole genome shotgun (WGS) entry which is preliminary data.</text>
</comment>
<dbReference type="PANTHER" id="PTHR23429:SF0">
    <property type="entry name" value="GLUCOSE-6-PHOSPHATE 1-DEHYDROGENASE"/>
    <property type="match status" value="1"/>
</dbReference>
<protein>
    <recommendedName>
        <fullName evidence="7">Glucose-6-phosphate 1-dehydrogenase</fullName>
        <shortName evidence="7">G6PD</shortName>
        <ecNumber evidence="7">1.1.1.49</ecNumber>
    </recommendedName>
</protein>
<dbReference type="PATRIC" id="fig|28229.3.peg.4371"/>
<feature type="binding site" evidence="7">
    <location>
        <position position="147"/>
    </location>
    <ligand>
        <name>NADP(+)</name>
        <dbReference type="ChEBI" id="CHEBI:58349"/>
    </ligand>
</feature>
<feature type="binding site" evidence="7">
    <location>
        <begin position="92"/>
        <end position="93"/>
    </location>
    <ligand>
        <name>NADP(+)</name>
        <dbReference type="ChEBI" id="CHEBI:58349"/>
    </ligand>
</feature>
<feature type="binding site" evidence="7">
    <location>
        <position position="181"/>
    </location>
    <ligand>
        <name>substrate</name>
    </ligand>
</feature>
<evidence type="ECO:0000256" key="5">
    <source>
        <dbReference type="ARBA" id="ARBA00023002"/>
    </source>
</evidence>
<evidence type="ECO:0000313" key="10">
    <source>
        <dbReference type="EMBL" id="KGJ87715.1"/>
    </source>
</evidence>
<dbReference type="PIRSF" id="PIRSF000110">
    <property type="entry name" value="G6PD"/>
    <property type="match status" value="1"/>
</dbReference>
<evidence type="ECO:0000259" key="9">
    <source>
        <dbReference type="Pfam" id="PF02781"/>
    </source>
</evidence>
<dbReference type="InterPro" id="IPR022675">
    <property type="entry name" value="G6P_DH_C"/>
</dbReference>
<feature type="binding site" evidence="7">
    <location>
        <position position="215"/>
    </location>
    <ligand>
        <name>substrate</name>
    </ligand>
</feature>
<feature type="binding site" evidence="7">
    <location>
        <position position="339"/>
    </location>
    <ligand>
        <name>substrate</name>
    </ligand>
</feature>
<keyword evidence="5 7" id="KW-0560">Oxidoreductase</keyword>
<name>A0A099KBN1_COLPS</name>
<accession>A0A099KBN1</accession>
<gene>
    <name evidence="7" type="primary">zwf</name>
    <name evidence="10" type="ORF">GAB14E_4393</name>
</gene>
<evidence type="ECO:0000256" key="7">
    <source>
        <dbReference type="HAMAP-Rule" id="MF_00966"/>
    </source>
</evidence>
<dbReference type="FunFam" id="3.30.360.10:FF:000011">
    <property type="entry name" value="Glucose-6-phosphate 1-dehydrogenase"/>
    <property type="match status" value="1"/>
</dbReference>
<dbReference type="Gene3D" id="3.30.360.10">
    <property type="entry name" value="Dihydrodipicolinate Reductase, domain 2"/>
    <property type="match status" value="1"/>
</dbReference>
<dbReference type="PROSITE" id="PS00069">
    <property type="entry name" value="G6P_DEHYDROGENASE"/>
    <property type="match status" value="1"/>
</dbReference>
<dbReference type="InterPro" id="IPR022674">
    <property type="entry name" value="G6P_DH_NAD-bd"/>
</dbReference>
<dbReference type="GO" id="GO:0006006">
    <property type="term" value="P:glucose metabolic process"/>
    <property type="evidence" value="ECO:0007669"/>
    <property type="project" value="UniProtKB-KW"/>
</dbReference>
<evidence type="ECO:0000313" key="11">
    <source>
        <dbReference type="Proteomes" id="UP000029868"/>
    </source>
</evidence>
<dbReference type="Pfam" id="PF00479">
    <property type="entry name" value="G6PD_N"/>
    <property type="match status" value="1"/>
</dbReference>
<keyword evidence="3 7" id="KW-0313">Glucose metabolism</keyword>
<evidence type="ECO:0000256" key="3">
    <source>
        <dbReference type="ARBA" id="ARBA00022526"/>
    </source>
</evidence>
<dbReference type="OrthoDB" id="9802739at2"/>
<dbReference type="EMBL" id="JQEC01000071">
    <property type="protein sequence ID" value="KGJ87715.1"/>
    <property type="molecule type" value="Genomic_DNA"/>
</dbReference>
<dbReference type="GO" id="GO:0009051">
    <property type="term" value="P:pentose-phosphate shunt, oxidative branch"/>
    <property type="evidence" value="ECO:0007669"/>
    <property type="project" value="TreeGrafter"/>
</dbReference>
<comment type="similarity">
    <text evidence="2 7">Belongs to the glucose-6-phosphate dehydrogenase family.</text>
</comment>
<dbReference type="PANTHER" id="PTHR23429">
    <property type="entry name" value="GLUCOSE-6-PHOSPHATE 1-DEHYDROGENASE G6PD"/>
    <property type="match status" value="1"/>
</dbReference>
<keyword evidence="4 7" id="KW-0521">NADP</keyword>